<sequence>MTELWEYPVEIATGAAGGLKCVRNSREAVASLATDFPKGGPDASKAKKACLKAVSGVIPGDSAAAAFRVAARSAGLLRE</sequence>
<name>A0A561QBM8_9HYPH</name>
<evidence type="ECO:0000313" key="2">
    <source>
        <dbReference type="Proteomes" id="UP000320653"/>
    </source>
</evidence>
<proteinExistence type="predicted"/>
<dbReference type="EMBL" id="VIWP01000010">
    <property type="protein sequence ID" value="TWF47774.1"/>
    <property type="molecule type" value="Genomic_DNA"/>
</dbReference>
<reference evidence="1 2" key="1">
    <citation type="submission" date="2019-06" db="EMBL/GenBank/DDBJ databases">
        <title>Sorghum-associated microbial communities from plants grown in Nebraska, USA.</title>
        <authorList>
            <person name="Schachtman D."/>
        </authorList>
    </citation>
    <scope>NUCLEOTIDE SEQUENCE [LARGE SCALE GENOMIC DNA]</scope>
    <source>
        <strain evidence="1 2">1225</strain>
    </source>
</reference>
<dbReference type="Proteomes" id="UP000320653">
    <property type="component" value="Unassembled WGS sequence"/>
</dbReference>
<gene>
    <name evidence="1" type="ORF">FHW37_11070</name>
</gene>
<keyword evidence="2" id="KW-1185">Reference proteome</keyword>
<evidence type="ECO:0000313" key="1">
    <source>
        <dbReference type="EMBL" id="TWF47774.1"/>
    </source>
</evidence>
<dbReference type="AlphaFoldDB" id="A0A561QBM8"/>
<protein>
    <submittedName>
        <fullName evidence="1">Uncharacterized protein DUF982</fullName>
    </submittedName>
</protein>
<organism evidence="1 2">
    <name type="scientific">Neorhizobium alkalisoli</name>
    <dbReference type="NCBI Taxonomy" id="528178"/>
    <lineage>
        <taxon>Bacteria</taxon>
        <taxon>Pseudomonadati</taxon>
        <taxon>Pseudomonadota</taxon>
        <taxon>Alphaproteobacteria</taxon>
        <taxon>Hyphomicrobiales</taxon>
        <taxon>Rhizobiaceae</taxon>
        <taxon>Rhizobium/Agrobacterium group</taxon>
        <taxon>Neorhizobium</taxon>
    </lineage>
</organism>
<dbReference type="RefSeq" id="WP_145642204.1">
    <property type="nucleotide sequence ID" value="NZ_VIWP01000010.1"/>
</dbReference>
<accession>A0A561QBM8</accession>
<dbReference type="InterPro" id="IPR010385">
    <property type="entry name" value="DUF982"/>
</dbReference>
<dbReference type="OrthoDB" id="8396838at2"/>
<comment type="caution">
    <text evidence="1">The sequence shown here is derived from an EMBL/GenBank/DDBJ whole genome shotgun (WGS) entry which is preliminary data.</text>
</comment>
<dbReference type="Gene3D" id="6.10.250.730">
    <property type="match status" value="1"/>
</dbReference>
<dbReference type="Pfam" id="PF06169">
    <property type="entry name" value="DUF982"/>
    <property type="match status" value="1"/>
</dbReference>